<feature type="chain" id="PRO_5021739098" evidence="1">
    <location>
        <begin position="20"/>
        <end position="201"/>
    </location>
</feature>
<name>A0A510PLX8_MICAE</name>
<sequence length="201" mass="22529">MRKLLILLGVIFFSEGINATPFQGREIYRTDDRRGTFIVLTGQPNTIAEVAGTDRIRTNTLRKADYCGVGRVKIPEATPAPILRINDGNPIDYLSLPVINSYNCSQGGLGSNAYNPATRTVYIANLEPEGEFISRIQREESRKVALNNCGWGLVPMKYGDGNLYFRGQQYRYSQLLRTVRPPVCRQINGTYVTYFAIPLGQ</sequence>
<evidence type="ECO:0000313" key="2">
    <source>
        <dbReference type="EMBL" id="GCA94835.1"/>
    </source>
</evidence>
<dbReference type="RefSeq" id="WP_147072480.1">
    <property type="nucleotide sequence ID" value="NZ_BHVU01000255.1"/>
</dbReference>
<protein>
    <submittedName>
        <fullName evidence="2">Uncharacterized protein</fullName>
    </submittedName>
</protein>
<organism evidence="2 3">
    <name type="scientific">Microcystis aeruginosa 11-30S32</name>
    <dbReference type="NCBI Taxonomy" id="2358142"/>
    <lineage>
        <taxon>Bacteria</taxon>
        <taxon>Bacillati</taxon>
        <taxon>Cyanobacteriota</taxon>
        <taxon>Cyanophyceae</taxon>
        <taxon>Oscillatoriophycideae</taxon>
        <taxon>Chroococcales</taxon>
        <taxon>Microcystaceae</taxon>
        <taxon>Microcystis</taxon>
    </lineage>
</organism>
<keyword evidence="1" id="KW-0732">Signal</keyword>
<dbReference type="AlphaFoldDB" id="A0A510PLX8"/>
<feature type="signal peptide" evidence="1">
    <location>
        <begin position="1"/>
        <end position="19"/>
    </location>
</feature>
<dbReference type="Proteomes" id="UP000321223">
    <property type="component" value="Unassembled WGS sequence"/>
</dbReference>
<evidence type="ECO:0000313" key="3">
    <source>
        <dbReference type="Proteomes" id="UP000321223"/>
    </source>
</evidence>
<comment type="caution">
    <text evidence="2">The sequence shown here is derived from an EMBL/GenBank/DDBJ whole genome shotgun (WGS) entry which is preliminary data.</text>
</comment>
<gene>
    <name evidence="2" type="ORF">MAE30S32_34870</name>
</gene>
<reference evidence="2 3" key="1">
    <citation type="journal article" date="2019" name="Appl. Environ. Microbiol.">
        <title>Co-occurrence of broad and narrow host-range viruses infecting the toxic bloom-forming cyanobacterium Microcystis aeruginosa.</title>
        <authorList>
            <person name="Morimoto D."/>
            <person name="Tominaga K."/>
            <person name="Nishimura Y."/>
            <person name="Yoshida N."/>
            <person name="Kimura S."/>
            <person name="Sako Y."/>
            <person name="Yoshida T."/>
        </authorList>
    </citation>
    <scope>NUCLEOTIDE SEQUENCE [LARGE SCALE GENOMIC DNA]</scope>
    <source>
        <strain evidence="2 3">11-30S32</strain>
    </source>
</reference>
<dbReference type="EMBL" id="BHVU01000255">
    <property type="protein sequence ID" value="GCA94835.1"/>
    <property type="molecule type" value="Genomic_DNA"/>
</dbReference>
<accession>A0A510PLX8</accession>
<proteinExistence type="predicted"/>
<evidence type="ECO:0000256" key="1">
    <source>
        <dbReference type="SAM" id="SignalP"/>
    </source>
</evidence>